<evidence type="ECO:0000313" key="3">
    <source>
        <dbReference type="Proteomes" id="UP000886885"/>
    </source>
</evidence>
<proteinExistence type="predicted"/>
<dbReference type="OrthoDB" id="1227494at2759"/>
<sequence>MKSLDWMRAFGAEADDKIELLLSQVKDEDITDLIAAGRGKLASVPCGGGAAVAAAAPADGAAAPAAAETKEEKVEEKEDADDDLGFKYSMKYNKAPLYTFLGQQMHCSLNAMLSNHYEHAALVHRVLYDSDYFEQSNLARNLYKFLKGVSCALFLKGLSGAATIPGTILHGFGTEEFRENESKVRNPSRVSSLSS</sequence>
<dbReference type="GO" id="GO:0003735">
    <property type="term" value="F:structural constituent of ribosome"/>
    <property type="evidence" value="ECO:0007669"/>
    <property type="project" value="InterPro"/>
</dbReference>
<dbReference type="GO" id="GO:0002182">
    <property type="term" value="P:cytoplasmic translational elongation"/>
    <property type="evidence" value="ECO:0007669"/>
    <property type="project" value="InterPro"/>
</dbReference>
<protein>
    <submittedName>
        <fullName evidence="2">Uncharacterized protein</fullName>
    </submittedName>
</protein>
<dbReference type="Pfam" id="PF00428">
    <property type="entry name" value="Ribosomal_60s"/>
    <property type="match status" value="1"/>
</dbReference>
<name>A0A8X7Z1Y9_POPTO</name>
<dbReference type="PANTHER" id="PTHR21141">
    <property type="entry name" value="60S ACIDIC RIBOSOMAL PROTEIN FAMILY MEMBER"/>
    <property type="match status" value="1"/>
</dbReference>
<reference evidence="2" key="1">
    <citation type="journal article" date="2020" name="bioRxiv">
        <title>Hybrid origin of Populus tomentosa Carr. identified through genome sequencing and phylogenomic analysis.</title>
        <authorList>
            <person name="An X."/>
            <person name="Gao K."/>
            <person name="Chen Z."/>
            <person name="Li J."/>
            <person name="Yang X."/>
            <person name="Yang X."/>
            <person name="Zhou J."/>
            <person name="Guo T."/>
            <person name="Zhao T."/>
            <person name="Huang S."/>
            <person name="Miao D."/>
            <person name="Khan W.U."/>
            <person name="Rao P."/>
            <person name="Ye M."/>
            <person name="Lei B."/>
            <person name="Liao W."/>
            <person name="Wang J."/>
            <person name="Ji L."/>
            <person name="Li Y."/>
            <person name="Guo B."/>
            <person name="Mustafa N.S."/>
            <person name="Li S."/>
            <person name="Yun Q."/>
            <person name="Keller S.R."/>
            <person name="Mao J."/>
            <person name="Zhang R."/>
            <person name="Strauss S.H."/>
        </authorList>
    </citation>
    <scope>NUCLEOTIDE SEQUENCE</scope>
    <source>
        <strain evidence="2">GM15</strain>
        <tissue evidence="2">Leaf</tissue>
    </source>
</reference>
<dbReference type="GO" id="GO:0022625">
    <property type="term" value="C:cytosolic large ribosomal subunit"/>
    <property type="evidence" value="ECO:0007669"/>
    <property type="project" value="InterPro"/>
</dbReference>
<evidence type="ECO:0000256" key="1">
    <source>
        <dbReference type="ARBA" id="ARBA00003362"/>
    </source>
</evidence>
<dbReference type="EMBL" id="JAAWWB010000020">
    <property type="protein sequence ID" value="KAG6758598.1"/>
    <property type="molecule type" value="Genomic_DNA"/>
</dbReference>
<keyword evidence="3" id="KW-1185">Reference proteome</keyword>
<dbReference type="AlphaFoldDB" id="A0A8X7Z1Y9"/>
<dbReference type="PANTHER" id="PTHR21141:SF115">
    <property type="entry name" value="LARGE RIBOSOMAL SUBUNIT PROTEIN P2W"/>
    <property type="match status" value="1"/>
</dbReference>
<dbReference type="Proteomes" id="UP000886885">
    <property type="component" value="Chromosome 10D"/>
</dbReference>
<organism evidence="2 3">
    <name type="scientific">Populus tomentosa</name>
    <name type="common">Chinese white poplar</name>
    <dbReference type="NCBI Taxonomy" id="118781"/>
    <lineage>
        <taxon>Eukaryota</taxon>
        <taxon>Viridiplantae</taxon>
        <taxon>Streptophyta</taxon>
        <taxon>Embryophyta</taxon>
        <taxon>Tracheophyta</taxon>
        <taxon>Spermatophyta</taxon>
        <taxon>Magnoliopsida</taxon>
        <taxon>eudicotyledons</taxon>
        <taxon>Gunneridae</taxon>
        <taxon>Pentapetalae</taxon>
        <taxon>rosids</taxon>
        <taxon>fabids</taxon>
        <taxon>Malpighiales</taxon>
        <taxon>Salicaceae</taxon>
        <taxon>Saliceae</taxon>
        <taxon>Populus</taxon>
    </lineage>
</organism>
<gene>
    <name evidence="2" type="ORF">POTOM_038957</name>
</gene>
<evidence type="ECO:0000313" key="2">
    <source>
        <dbReference type="EMBL" id="KAG6758598.1"/>
    </source>
</evidence>
<accession>A0A8X7Z1Y9</accession>
<comment type="caution">
    <text evidence="2">The sequence shown here is derived from an EMBL/GenBank/DDBJ whole genome shotgun (WGS) entry which is preliminary data.</text>
</comment>
<comment type="function">
    <text evidence="1">Plays an important role in the elongation step of protein synthesis.</text>
</comment>
<dbReference type="InterPro" id="IPR044076">
    <property type="entry name" value="Ribosomal_P2"/>
</dbReference>